<keyword evidence="1" id="KW-0812">Transmembrane</keyword>
<accession>J1H0H1</accession>
<feature type="transmembrane region" description="Helical" evidence="1">
    <location>
        <begin position="79"/>
        <end position="105"/>
    </location>
</feature>
<evidence type="ECO:0000313" key="3">
    <source>
        <dbReference type="Proteomes" id="UP000002941"/>
    </source>
</evidence>
<evidence type="ECO:0000313" key="2">
    <source>
        <dbReference type="EMBL" id="EJF38688.1"/>
    </source>
</evidence>
<feature type="transmembrane region" description="Helical" evidence="1">
    <location>
        <begin position="152"/>
        <end position="176"/>
    </location>
</feature>
<keyword evidence="1" id="KW-1133">Transmembrane helix</keyword>
<feature type="transmembrane region" description="Helical" evidence="1">
    <location>
        <begin position="220"/>
        <end position="239"/>
    </location>
</feature>
<dbReference type="OrthoDB" id="3698126at2"/>
<name>J1H0H1_9ACTO</name>
<keyword evidence="3" id="KW-1185">Reference proteome</keyword>
<organism evidence="2 3">
    <name type="scientific">Actinomyces massiliensis F0489</name>
    <dbReference type="NCBI Taxonomy" id="1125718"/>
    <lineage>
        <taxon>Bacteria</taxon>
        <taxon>Bacillati</taxon>
        <taxon>Actinomycetota</taxon>
        <taxon>Actinomycetes</taxon>
        <taxon>Actinomycetales</taxon>
        <taxon>Actinomycetaceae</taxon>
        <taxon>Actinomyces</taxon>
    </lineage>
</organism>
<sequence length="299" mass="31597">MTSLVRALLGALTMMMGLSLSIELTTAVSRVTGLTPATGFILQAVLMSAVVVPAVLLLRRRVDRAPLADLGWSLPAMRACLAGAGLAGATSALTWAGAGLLGWITVVRVDVGALVVFLVVNTVVLTSYEALPEELSLRGYAWTNLRNGWGSAVATVVTTIFFALNGVFVSFLRRIWAILLGNDTESIALAPYGTPTFFYLIHLTCFGLVLIAARRLPISGALAAPISFHLVYLTANRIIMGGVSWLDSGVEIEFDSPDTAVLVLAPLALSGPAFVLLRKRLEARAVDQGADDLRSTTGS</sequence>
<proteinExistence type="predicted"/>
<dbReference type="AlphaFoldDB" id="J1H0H1"/>
<reference evidence="2 3" key="1">
    <citation type="submission" date="2012-05" db="EMBL/GenBank/DDBJ databases">
        <authorList>
            <person name="Harkins D.M."/>
            <person name="Madupu R."/>
            <person name="Durkin A.S."/>
            <person name="Torralba M."/>
            <person name="Methe B."/>
            <person name="Sutton G.G."/>
            <person name="Nelson K.E."/>
        </authorList>
    </citation>
    <scope>NUCLEOTIDE SEQUENCE [LARGE SCALE GENOMIC DNA]</scope>
    <source>
        <strain evidence="2 3">F0489</strain>
    </source>
</reference>
<comment type="caution">
    <text evidence="2">The sequence shown here is derived from an EMBL/GenBank/DDBJ whole genome shotgun (WGS) entry which is preliminary data.</text>
</comment>
<dbReference type="RefSeq" id="WP_008732904.1">
    <property type="nucleotide sequence ID" value="NZ_AKFT01000186.1"/>
</dbReference>
<evidence type="ECO:0000256" key="1">
    <source>
        <dbReference type="SAM" id="Phobius"/>
    </source>
</evidence>
<gene>
    <name evidence="2" type="ORF">HMPREF1318_1030</name>
</gene>
<feature type="transmembrane region" description="Helical" evidence="1">
    <location>
        <begin position="196"/>
        <end position="213"/>
    </location>
</feature>
<protein>
    <recommendedName>
        <fullName evidence="4">CAAX protease self-immunity</fullName>
    </recommendedName>
</protein>
<feature type="transmembrane region" description="Helical" evidence="1">
    <location>
        <begin position="111"/>
        <end position="131"/>
    </location>
</feature>
<dbReference type="eggNOG" id="ENOG502ZC7W">
    <property type="taxonomic scope" value="Bacteria"/>
</dbReference>
<keyword evidence="1" id="KW-0472">Membrane</keyword>
<feature type="transmembrane region" description="Helical" evidence="1">
    <location>
        <begin position="37"/>
        <end position="58"/>
    </location>
</feature>
<dbReference type="Proteomes" id="UP000002941">
    <property type="component" value="Unassembled WGS sequence"/>
</dbReference>
<evidence type="ECO:0008006" key="4">
    <source>
        <dbReference type="Google" id="ProtNLM"/>
    </source>
</evidence>
<feature type="transmembrane region" description="Helical" evidence="1">
    <location>
        <begin position="259"/>
        <end position="277"/>
    </location>
</feature>
<dbReference type="EMBL" id="AKFT01000186">
    <property type="protein sequence ID" value="EJF38688.1"/>
    <property type="molecule type" value="Genomic_DNA"/>
</dbReference>
<dbReference type="PATRIC" id="fig|1125718.3.peg.2409"/>